<feature type="compositionally biased region" description="Basic residues" evidence="1">
    <location>
        <begin position="296"/>
        <end position="306"/>
    </location>
</feature>
<feature type="compositionally biased region" description="Basic and acidic residues" evidence="1">
    <location>
        <begin position="692"/>
        <end position="711"/>
    </location>
</feature>
<dbReference type="Pfam" id="PF00621">
    <property type="entry name" value="RhoGEF"/>
    <property type="match status" value="1"/>
</dbReference>
<dbReference type="InterPro" id="IPR035899">
    <property type="entry name" value="DBL_dom_sf"/>
</dbReference>
<feature type="domain" description="DH" evidence="2">
    <location>
        <begin position="192"/>
        <end position="482"/>
    </location>
</feature>
<dbReference type="AlphaFoldDB" id="A0A158QCP6"/>
<feature type="region of interest" description="Disordered" evidence="1">
    <location>
        <begin position="605"/>
        <end position="632"/>
    </location>
</feature>
<reference evidence="5" key="1">
    <citation type="submission" date="2016-04" db="UniProtKB">
        <authorList>
            <consortium name="WormBaseParasite"/>
        </authorList>
    </citation>
    <scope>IDENTIFICATION</scope>
</reference>
<feature type="compositionally biased region" description="Low complexity" evidence="1">
    <location>
        <begin position="160"/>
        <end position="175"/>
    </location>
</feature>
<feature type="compositionally biased region" description="Low complexity" evidence="1">
    <location>
        <begin position="730"/>
        <end position="743"/>
    </location>
</feature>
<feature type="compositionally biased region" description="Basic and acidic residues" evidence="1">
    <location>
        <begin position="922"/>
        <end position="933"/>
    </location>
</feature>
<feature type="region of interest" description="Disordered" evidence="1">
    <location>
        <begin position="549"/>
        <end position="570"/>
    </location>
</feature>
<feature type="compositionally biased region" description="Polar residues" evidence="1">
    <location>
        <begin position="863"/>
        <end position="882"/>
    </location>
</feature>
<dbReference type="GO" id="GO:0005085">
    <property type="term" value="F:guanyl-nucleotide exchange factor activity"/>
    <property type="evidence" value="ECO:0007669"/>
    <property type="project" value="InterPro"/>
</dbReference>
<dbReference type="Gene3D" id="1.20.900.10">
    <property type="entry name" value="Dbl homology (DH) domain"/>
    <property type="match status" value="1"/>
</dbReference>
<feature type="compositionally biased region" description="Polar residues" evidence="1">
    <location>
        <begin position="308"/>
        <end position="325"/>
    </location>
</feature>
<dbReference type="SUPFAM" id="SSF48065">
    <property type="entry name" value="DBL homology domain (DH-domain)"/>
    <property type="match status" value="1"/>
</dbReference>
<evidence type="ECO:0000313" key="4">
    <source>
        <dbReference type="Proteomes" id="UP000274504"/>
    </source>
</evidence>
<evidence type="ECO:0000256" key="1">
    <source>
        <dbReference type="SAM" id="MobiDB-lite"/>
    </source>
</evidence>
<protein>
    <submittedName>
        <fullName evidence="5">DH domain-containing protein</fullName>
    </submittedName>
</protein>
<sequence>MGAEFGPFCGTASLTQYQDKRMTNYVVPSTQPVTNFMKPESIPMTPNLSGRGQLNQTNKQDLQKFPVRTIAHFHPQRINSVKVECSKKSSDLPNDIEILIGSHRPNIQESDLSDSDNRQPQTGKRFVSNLQISYQPKEKFPPEYGRPHFWNVDSSLESSTESSSNKKLNSSTSTTVNLSPGIKEEVDQIRSMILLVMEELVNTESSYLRILTQFLVLRDEIFAPNWRPDRHKFMRLFPATVDELCKLHRDSCDAMRHAYDQIPQNTRQSETQSEISIIEVPSPKSHHCNPKASTHQFHRQHRRHLGNKSISENENPLSLNNTEASQDSASPFTVLLEMVEGRRPLGSSPNFSYHNAPAWSTSPLFKLYTRYLSEFSGSIQMLSNMKTGPTSLRKHLKQLQSHPACEFNDITSYLLAPVQRLPRYRLLVQKMIQYTEKMYRLIGIKSTRNQDSKKLTPYLPSLEELKRADDELHKILVELDEMMDIDMTDLKMECISGSVERAQKIGKKNGEISILKTVYSSNCSENGIRKTTSKILPGEMCGEDHISRCRRSQSLTDSEERKSRARSTGGTGLWNRLKRLRFTFSSSHNYPDEEDVANKQTATISTSISAKESGDTNEESQKSFSPSPNLPPNIISLSFVRFQETTSNRQALEGIDNPDGDYTSKVESWRKVSSARMYARTVPNLSPSKRTPQREKQVQKRHAVPSEEVNRSNKPTTFRYNQMQSHTRDSTSSSNSSMSRTQNVIPRPTKLLIAKSDSDSGVNTQPEDTPINISPNRPRIHSPMTPTTNQPRWLVNRSASRIEDSRRRPMSSSHQQHFRQRRSDGYRFTNSSTTTNLDDETNPTLSSISISNSSSSSFGRDNVAQNTIPKTGDMSESPNPHETTNTSSISDNNNGKKQYGHNRESVDSSSTDADEVFTNDSMKSESGEIKTQENRSSGISTLRFATVLKTNSDICETESCTDKKKLTTFDLIPIIELQCLDEAC</sequence>
<feature type="region of interest" description="Disordered" evidence="1">
    <location>
        <begin position="281"/>
        <end position="325"/>
    </location>
</feature>
<evidence type="ECO:0000259" key="2">
    <source>
        <dbReference type="PROSITE" id="PS50010"/>
    </source>
</evidence>
<feature type="compositionally biased region" description="Polar residues" evidence="1">
    <location>
        <begin position="759"/>
        <end position="775"/>
    </location>
</feature>
<name>A0A158QCP6_HYMDI</name>
<evidence type="ECO:0000313" key="5">
    <source>
        <dbReference type="WBParaSite" id="HDID_0000177601-mRNA-1"/>
    </source>
</evidence>
<dbReference type="EMBL" id="UYSG01000364">
    <property type="protein sequence ID" value="VDL19238.1"/>
    <property type="molecule type" value="Genomic_DNA"/>
</dbReference>
<feature type="region of interest" description="Disordered" evidence="1">
    <location>
        <begin position="680"/>
        <end position="935"/>
    </location>
</feature>
<feature type="compositionally biased region" description="Low complexity" evidence="1">
    <location>
        <begin position="846"/>
        <end position="857"/>
    </location>
</feature>
<dbReference type="STRING" id="6216.A0A158QCP6"/>
<dbReference type="SMART" id="SM00325">
    <property type="entry name" value="RhoGEF"/>
    <property type="match status" value="1"/>
</dbReference>
<dbReference type="WBParaSite" id="HDID_0000177601-mRNA-1">
    <property type="protein sequence ID" value="HDID_0000177601-mRNA-1"/>
    <property type="gene ID" value="HDID_0000177601"/>
</dbReference>
<dbReference type="InterPro" id="IPR000219">
    <property type="entry name" value="DH_dom"/>
</dbReference>
<dbReference type="Proteomes" id="UP000274504">
    <property type="component" value="Unassembled WGS sequence"/>
</dbReference>
<feature type="region of interest" description="Disordered" evidence="1">
    <location>
        <begin position="103"/>
        <end position="122"/>
    </location>
</feature>
<dbReference type="PROSITE" id="PS50010">
    <property type="entry name" value="DH_2"/>
    <property type="match status" value="1"/>
</dbReference>
<gene>
    <name evidence="3" type="ORF">HDID_LOCUS1777</name>
</gene>
<organism evidence="5">
    <name type="scientific">Hymenolepis diminuta</name>
    <name type="common">Rat tapeworm</name>
    <dbReference type="NCBI Taxonomy" id="6216"/>
    <lineage>
        <taxon>Eukaryota</taxon>
        <taxon>Metazoa</taxon>
        <taxon>Spiralia</taxon>
        <taxon>Lophotrochozoa</taxon>
        <taxon>Platyhelminthes</taxon>
        <taxon>Cestoda</taxon>
        <taxon>Eucestoda</taxon>
        <taxon>Cyclophyllidea</taxon>
        <taxon>Hymenolepididae</taxon>
        <taxon>Hymenolepis</taxon>
    </lineage>
</organism>
<reference evidence="3 4" key="2">
    <citation type="submission" date="2018-11" db="EMBL/GenBank/DDBJ databases">
        <authorList>
            <consortium name="Pathogen Informatics"/>
        </authorList>
    </citation>
    <scope>NUCLEOTIDE SEQUENCE [LARGE SCALE GENOMIC DNA]</scope>
</reference>
<feature type="region of interest" description="Disordered" evidence="1">
    <location>
        <begin position="160"/>
        <end position="179"/>
    </location>
</feature>
<proteinExistence type="predicted"/>
<feature type="compositionally biased region" description="Low complexity" evidence="1">
    <location>
        <begin position="883"/>
        <end position="893"/>
    </location>
</feature>
<feature type="compositionally biased region" description="Polar residues" evidence="1">
    <location>
        <begin position="712"/>
        <end position="722"/>
    </location>
</feature>
<dbReference type="OrthoDB" id="6288962at2759"/>
<evidence type="ECO:0000313" key="3">
    <source>
        <dbReference type="EMBL" id="VDL19238.1"/>
    </source>
</evidence>
<accession>A0A158QCP6</accession>